<evidence type="ECO:0000313" key="1">
    <source>
        <dbReference type="Ensembl" id="ENSDNVP00000017140.1"/>
    </source>
</evidence>
<sequence length="101" mass="11126">MSTATTAAPWCPTGAVFSFLWHYSTELQEVASGCCQGLGGKLRSLLPGFITTRSCFGLPSPRKMLQPGALDRHNVLIPLNPELRDLSVRETAPKWEPRNQD</sequence>
<organism evidence="1 2">
    <name type="scientific">Dromaius novaehollandiae</name>
    <name type="common">Emu</name>
    <dbReference type="NCBI Taxonomy" id="8790"/>
    <lineage>
        <taxon>Eukaryota</taxon>
        <taxon>Metazoa</taxon>
        <taxon>Chordata</taxon>
        <taxon>Craniata</taxon>
        <taxon>Vertebrata</taxon>
        <taxon>Euteleostomi</taxon>
        <taxon>Archelosauria</taxon>
        <taxon>Archosauria</taxon>
        <taxon>Dinosauria</taxon>
        <taxon>Saurischia</taxon>
        <taxon>Theropoda</taxon>
        <taxon>Coelurosauria</taxon>
        <taxon>Aves</taxon>
        <taxon>Palaeognathae</taxon>
        <taxon>Casuariiformes</taxon>
        <taxon>Dromaiidae</taxon>
        <taxon>Dromaius</taxon>
    </lineage>
</organism>
<reference evidence="1" key="2">
    <citation type="submission" date="2025-09" db="UniProtKB">
        <authorList>
            <consortium name="Ensembl"/>
        </authorList>
    </citation>
    <scope>IDENTIFICATION</scope>
</reference>
<evidence type="ECO:0000313" key="2">
    <source>
        <dbReference type="Proteomes" id="UP000694423"/>
    </source>
</evidence>
<proteinExistence type="predicted"/>
<keyword evidence="2" id="KW-1185">Reference proteome</keyword>
<dbReference type="Ensembl" id="ENSDNVT00000020616.1">
    <property type="protein sequence ID" value="ENSDNVP00000017140.1"/>
    <property type="gene ID" value="ENSDNVG00000011998.1"/>
</dbReference>
<accession>A0A8C4P9Q9</accession>
<name>A0A8C4P9Q9_DRONO</name>
<protein>
    <submittedName>
        <fullName evidence="1">Uncharacterized protein</fullName>
    </submittedName>
</protein>
<dbReference type="AlphaFoldDB" id="A0A8C4P9Q9"/>
<reference evidence="1" key="1">
    <citation type="submission" date="2025-08" db="UniProtKB">
        <authorList>
            <consortium name="Ensembl"/>
        </authorList>
    </citation>
    <scope>IDENTIFICATION</scope>
</reference>
<dbReference type="Proteomes" id="UP000694423">
    <property type="component" value="Unplaced"/>
</dbReference>